<feature type="site" description="Discriminates between blocked and unblocked aminoacyl-tRNA" evidence="7">
    <location>
        <position position="9"/>
    </location>
</feature>
<dbReference type="GO" id="GO:0005737">
    <property type="term" value="C:cytoplasm"/>
    <property type="evidence" value="ECO:0007669"/>
    <property type="project" value="UniProtKB-SubCell"/>
</dbReference>
<comment type="catalytic activity">
    <reaction evidence="7 8">
        <text>an N-acyl-L-alpha-aminoacyl-tRNA + H2O = an N-acyl-L-amino acid + a tRNA + H(+)</text>
        <dbReference type="Rhea" id="RHEA:54448"/>
        <dbReference type="Rhea" id="RHEA-COMP:10123"/>
        <dbReference type="Rhea" id="RHEA-COMP:13883"/>
        <dbReference type="ChEBI" id="CHEBI:15377"/>
        <dbReference type="ChEBI" id="CHEBI:15378"/>
        <dbReference type="ChEBI" id="CHEBI:59874"/>
        <dbReference type="ChEBI" id="CHEBI:78442"/>
        <dbReference type="ChEBI" id="CHEBI:138191"/>
        <dbReference type="EC" id="3.1.1.29"/>
    </reaction>
</comment>
<dbReference type="GO" id="GO:0072344">
    <property type="term" value="P:rescue of stalled ribosome"/>
    <property type="evidence" value="ECO:0007669"/>
    <property type="project" value="UniProtKB-UniRule"/>
</dbReference>
<evidence type="ECO:0000256" key="1">
    <source>
        <dbReference type="ARBA" id="ARBA00013260"/>
    </source>
</evidence>
<dbReference type="STRING" id="1802333.A3G03_01940"/>
<dbReference type="GO" id="GO:0004045">
    <property type="term" value="F:peptidyl-tRNA hydrolase activity"/>
    <property type="evidence" value="ECO:0007669"/>
    <property type="project" value="UniProtKB-UniRule"/>
</dbReference>
<protein>
    <recommendedName>
        <fullName evidence="6 7">Peptidyl-tRNA hydrolase</fullName>
        <shortName evidence="7">Pth</shortName>
        <ecNumber evidence="1 7">3.1.1.29</ecNumber>
    </recommendedName>
</protein>
<evidence type="ECO:0000256" key="5">
    <source>
        <dbReference type="ARBA" id="ARBA00038063"/>
    </source>
</evidence>
<feature type="binding site" evidence="7">
    <location>
        <position position="64"/>
    </location>
    <ligand>
        <name>tRNA</name>
        <dbReference type="ChEBI" id="CHEBI:17843"/>
    </ligand>
</feature>
<dbReference type="PANTHER" id="PTHR17224">
    <property type="entry name" value="PEPTIDYL-TRNA HYDROLASE"/>
    <property type="match status" value="1"/>
</dbReference>
<dbReference type="Pfam" id="PF01195">
    <property type="entry name" value="Pept_tRNA_hydro"/>
    <property type="match status" value="1"/>
</dbReference>
<dbReference type="InterPro" id="IPR001328">
    <property type="entry name" value="Pept_tRNA_hydro"/>
</dbReference>
<keyword evidence="2 7" id="KW-0820">tRNA-binding</keyword>
<sequence>MMIIVGLGNPGSEYENTRHNTGRMILEMFRRKNDFSDWEENKKLKSLVSKKSKITLLLPETSMNKSGEAVSKLIKSKKSAENLVVIHDDLDLSLGRFKISFNRGAGGHRGISSIVKALKTEAFTRIRVGIAPVTPGGKTKKPLGEKAVIDFILGEFKTKELEILKKTTKKIIEASETIISEGKEKAMGKFN</sequence>
<comment type="function">
    <text evidence="7">Catalyzes the release of premature peptidyl moieties from peptidyl-tRNA molecules trapped in stalled 50S ribosomal subunits, and thus maintains levels of free tRNAs and 50S ribosomes.</text>
</comment>
<dbReference type="InterPro" id="IPR018171">
    <property type="entry name" value="Pept_tRNA_hydro_CS"/>
</dbReference>
<feature type="site" description="Stabilizes the basic form of H active site to accept a proton" evidence="7">
    <location>
        <position position="88"/>
    </location>
</feature>
<keyword evidence="3 7" id="KW-0378">Hydrolase</keyword>
<evidence type="ECO:0000256" key="7">
    <source>
        <dbReference type="HAMAP-Rule" id="MF_00083"/>
    </source>
</evidence>
<dbReference type="SUPFAM" id="SSF53178">
    <property type="entry name" value="Peptidyl-tRNA hydrolase-like"/>
    <property type="match status" value="1"/>
</dbReference>
<gene>
    <name evidence="7" type="primary">pth</name>
    <name evidence="10" type="ORF">A3G03_01940</name>
</gene>
<comment type="subcellular location">
    <subcellularLocation>
        <location evidence="7">Cytoplasm</location>
    </subcellularLocation>
</comment>
<evidence type="ECO:0000256" key="2">
    <source>
        <dbReference type="ARBA" id="ARBA00022555"/>
    </source>
</evidence>
<name>A0A1G2P5Q5_9BACT</name>
<dbReference type="Gene3D" id="3.40.50.1470">
    <property type="entry name" value="Peptidyl-tRNA hydrolase"/>
    <property type="match status" value="1"/>
</dbReference>
<keyword evidence="7" id="KW-0963">Cytoplasm</keyword>
<dbReference type="EC" id="3.1.1.29" evidence="1 7"/>
<dbReference type="PROSITE" id="PS01195">
    <property type="entry name" value="PEPT_TRNA_HYDROL_1"/>
    <property type="match status" value="1"/>
</dbReference>
<dbReference type="Proteomes" id="UP000176355">
    <property type="component" value="Unassembled WGS sequence"/>
</dbReference>
<evidence type="ECO:0000256" key="4">
    <source>
        <dbReference type="ARBA" id="ARBA00022884"/>
    </source>
</evidence>
<organism evidence="10 11">
    <name type="scientific">Candidatus Taylorbacteria bacterium RIFCSPLOWO2_12_FULL_44_15c</name>
    <dbReference type="NCBI Taxonomy" id="1802333"/>
    <lineage>
        <taxon>Bacteria</taxon>
        <taxon>Candidatus Tayloriibacteriota</taxon>
    </lineage>
</organism>
<dbReference type="NCBIfam" id="TIGR00447">
    <property type="entry name" value="pth"/>
    <property type="match status" value="1"/>
</dbReference>
<proteinExistence type="inferred from homology"/>
<evidence type="ECO:0000313" key="10">
    <source>
        <dbReference type="EMBL" id="OHA42962.1"/>
    </source>
</evidence>
<evidence type="ECO:0000256" key="3">
    <source>
        <dbReference type="ARBA" id="ARBA00022801"/>
    </source>
</evidence>
<feature type="active site" description="Proton acceptor" evidence="7">
    <location>
        <position position="19"/>
    </location>
</feature>
<comment type="caution">
    <text evidence="10">The sequence shown here is derived from an EMBL/GenBank/DDBJ whole genome shotgun (WGS) entry which is preliminary data.</text>
</comment>
<dbReference type="PANTHER" id="PTHR17224:SF1">
    <property type="entry name" value="PEPTIDYL-TRNA HYDROLASE"/>
    <property type="match status" value="1"/>
</dbReference>
<dbReference type="GO" id="GO:0006515">
    <property type="term" value="P:protein quality control for misfolded or incompletely synthesized proteins"/>
    <property type="evidence" value="ECO:0007669"/>
    <property type="project" value="UniProtKB-UniRule"/>
</dbReference>
<dbReference type="InterPro" id="IPR036416">
    <property type="entry name" value="Pept_tRNA_hydro_sf"/>
</dbReference>
<dbReference type="EMBL" id="MHSL01000035">
    <property type="protein sequence ID" value="OHA42962.1"/>
    <property type="molecule type" value="Genomic_DNA"/>
</dbReference>
<dbReference type="HAMAP" id="MF_00083">
    <property type="entry name" value="Pept_tRNA_hydro_bact"/>
    <property type="match status" value="1"/>
</dbReference>
<comment type="subunit">
    <text evidence="7">Monomer.</text>
</comment>
<keyword evidence="4 7" id="KW-0694">RNA-binding</keyword>
<evidence type="ECO:0000256" key="6">
    <source>
        <dbReference type="ARBA" id="ARBA00050038"/>
    </source>
</evidence>
<dbReference type="CDD" id="cd00462">
    <property type="entry name" value="PTH"/>
    <property type="match status" value="1"/>
</dbReference>
<dbReference type="AlphaFoldDB" id="A0A1G2P5Q5"/>
<evidence type="ECO:0000256" key="8">
    <source>
        <dbReference type="RuleBase" id="RU000673"/>
    </source>
</evidence>
<feature type="binding site" evidence="7">
    <location>
        <position position="14"/>
    </location>
    <ligand>
        <name>tRNA</name>
        <dbReference type="ChEBI" id="CHEBI:17843"/>
    </ligand>
</feature>
<evidence type="ECO:0000256" key="9">
    <source>
        <dbReference type="RuleBase" id="RU004320"/>
    </source>
</evidence>
<reference evidence="10 11" key="1">
    <citation type="journal article" date="2016" name="Nat. Commun.">
        <title>Thousands of microbial genomes shed light on interconnected biogeochemical processes in an aquifer system.</title>
        <authorList>
            <person name="Anantharaman K."/>
            <person name="Brown C.T."/>
            <person name="Hug L.A."/>
            <person name="Sharon I."/>
            <person name="Castelle C.J."/>
            <person name="Probst A.J."/>
            <person name="Thomas B.C."/>
            <person name="Singh A."/>
            <person name="Wilkins M.J."/>
            <person name="Karaoz U."/>
            <person name="Brodie E.L."/>
            <person name="Williams K.H."/>
            <person name="Hubbard S.S."/>
            <person name="Banfield J.F."/>
        </authorList>
    </citation>
    <scope>NUCLEOTIDE SEQUENCE [LARGE SCALE GENOMIC DNA]</scope>
</reference>
<comment type="caution">
    <text evidence="7">Lacks conserved residue(s) required for the propagation of feature annotation.</text>
</comment>
<comment type="similarity">
    <text evidence="5 7 9">Belongs to the PTH family.</text>
</comment>
<evidence type="ECO:0000313" key="11">
    <source>
        <dbReference type="Proteomes" id="UP000176355"/>
    </source>
</evidence>
<dbReference type="GO" id="GO:0000049">
    <property type="term" value="F:tRNA binding"/>
    <property type="evidence" value="ECO:0007669"/>
    <property type="project" value="UniProtKB-UniRule"/>
</dbReference>
<accession>A0A1G2P5Q5</accession>
<comment type="function">
    <text evidence="7">Hydrolyzes ribosome-free peptidyl-tRNAs (with 1 or more amino acids incorporated), which drop off the ribosome during protein synthesis, or as a result of ribosome stalling.</text>
</comment>